<keyword evidence="1" id="KW-0472">Membrane</keyword>
<evidence type="ECO:0000313" key="2">
    <source>
        <dbReference type="EMBL" id="MCI47276.1"/>
    </source>
</evidence>
<evidence type="ECO:0000313" key="3">
    <source>
        <dbReference type="Proteomes" id="UP000265520"/>
    </source>
</evidence>
<keyword evidence="3" id="KW-1185">Reference proteome</keyword>
<accession>A0A392SHE0</accession>
<feature type="non-terminal residue" evidence="2">
    <location>
        <position position="76"/>
    </location>
</feature>
<reference evidence="2 3" key="1">
    <citation type="journal article" date="2018" name="Front. Plant Sci.">
        <title>Red Clover (Trifolium pratense) and Zigzag Clover (T. medium) - A Picture of Genomic Similarities and Differences.</title>
        <authorList>
            <person name="Dluhosova J."/>
            <person name="Istvanek J."/>
            <person name="Nedelnik J."/>
            <person name="Repkova J."/>
        </authorList>
    </citation>
    <scope>NUCLEOTIDE SEQUENCE [LARGE SCALE GENOMIC DNA]</scope>
    <source>
        <strain evidence="3">cv. 10/8</strain>
        <tissue evidence="2">Leaf</tissue>
    </source>
</reference>
<dbReference type="EMBL" id="LXQA010370018">
    <property type="protein sequence ID" value="MCI47276.1"/>
    <property type="molecule type" value="Genomic_DNA"/>
</dbReference>
<name>A0A392SHE0_9FABA</name>
<proteinExistence type="predicted"/>
<keyword evidence="1" id="KW-1133">Transmembrane helix</keyword>
<protein>
    <submittedName>
        <fullName evidence="2">Uncharacterized protein</fullName>
    </submittedName>
</protein>
<keyword evidence="1" id="KW-0812">Transmembrane</keyword>
<feature type="transmembrane region" description="Helical" evidence="1">
    <location>
        <begin position="20"/>
        <end position="44"/>
    </location>
</feature>
<dbReference type="Proteomes" id="UP000265520">
    <property type="component" value="Unassembled WGS sequence"/>
</dbReference>
<evidence type="ECO:0000256" key="1">
    <source>
        <dbReference type="SAM" id="Phobius"/>
    </source>
</evidence>
<sequence length="76" mass="8471">MPLPIPAFAQPPTIYIPLMPPPICTILLLPSFPLFQTPIVVLMIKTPTSTMLVSRTLKRTLFFPAVSRLKPLMLVV</sequence>
<organism evidence="2 3">
    <name type="scientific">Trifolium medium</name>
    <dbReference type="NCBI Taxonomy" id="97028"/>
    <lineage>
        <taxon>Eukaryota</taxon>
        <taxon>Viridiplantae</taxon>
        <taxon>Streptophyta</taxon>
        <taxon>Embryophyta</taxon>
        <taxon>Tracheophyta</taxon>
        <taxon>Spermatophyta</taxon>
        <taxon>Magnoliopsida</taxon>
        <taxon>eudicotyledons</taxon>
        <taxon>Gunneridae</taxon>
        <taxon>Pentapetalae</taxon>
        <taxon>rosids</taxon>
        <taxon>fabids</taxon>
        <taxon>Fabales</taxon>
        <taxon>Fabaceae</taxon>
        <taxon>Papilionoideae</taxon>
        <taxon>50 kb inversion clade</taxon>
        <taxon>NPAAA clade</taxon>
        <taxon>Hologalegina</taxon>
        <taxon>IRL clade</taxon>
        <taxon>Trifolieae</taxon>
        <taxon>Trifolium</taxon>
    </lineage>
</organism>
<dbReference type="AlphaFoldDB" id="A0A392SHE0"/>
<comment type="caution">
    <text evidence="2">The sequence shown here is derived from an EMBL/GenBank/DDBJ whole genome shotgun (WGS) entry which is preliminary data.</text>
</comment>